<feature type="non-terminal residue" evidence="4">
    <location>
        <position position="100"/>
    </location>
</feature>
<dbReference type="OrthoDB" id="2649667at2759"/>
<dbReference type="AlphaFoldDB" id="A0A0D0B503"/>
<keyword evidence="2" id="KW-0479">Metal-binding</keyword>
<accession>A0A0D0B503</accession>
<reference evidence="4 5" key="1">
    <citation type="submission" date="2014-04" db="EMBL/GenBank/DDBJ databases">
        <title>Evolutionary Origins and Diversification of the Mycorrhizal Mutualists.</title>
        <authorList>
            <consortium name="DOE Joint Genome Institute"/>
            <consortium name="Mycorrhizal Genomics Consortium"/>
            <person name="Kohler A."/>
            <person name="Kuo A."/>
            <person name="Nagy L.G."/>
            <person name="Floudas D."/>
            <person name="Copeland A."/>
            <person name="Barry K.W."/>
            <person name="Cichocki N."/>
            <person name="Veneault-Fourrey C."/>
            <person name="LaButti K."/>
            <person name="Lindquist E.A."/>
            <person name="Lipzen A."/>
            <person name="Lundell T."/>
            <person name="Morin E."/>
            <person name="Murat C."/>
            <person name="Riley R."/>
            <person name="Ohm R."/>
            <person name="Sun H."/>
            <person name="Tunlid A."/>
            <person name="Henrissat B."/>
            <person name="Grigoriev I.V."/>
            <person name="Hibbett D.S."/>
            <person name="Martin F."/>
        </authorList>
    </citation>
    <scope>NUCLEOTIDE SEQUENCE [LARGE SCALE GENOMIC DNA]</scope>
    <source>
        <strain evidence="4 5">FD-317 M1</strain>
    </source>
</reference>
<feature type="domain" description="DDE Tnp4" evidence="3">
    <location>
        <begin position="4"/>
        <end position="87"/>
    </location>
</feature>
<dbReference type="InterPro" id="IPR027806">
    <property type="entry name" value="HARBI1_dom"/>
</dbReference>
<keyword evidence="5" id="KW-1185">Reference proteome</keyword>
<evidence type="ECO:0000256" key="1">
    <source>
        <dbReference type="ARBA" id="ARBA00001968"/>
    </source>
</evidence>
<dbReference type="GO" id="GO:0046872">
    <property type="term" value="F:metal ion binding"/>
    <property type="evidence" value="ECO:0007669"/>
    <property type="project" value="UniProtKB-KW"/>
</dbReference>
<dbReference type="Pfam" id="PF13359">
    <property type="entry name" value="DDE_Tnp_4"/>
    <property type="match status" value="1"/>
</dbReference>
<evidence type="ECO:0000313" key="4">
    <source>
        <dbReference type="EMBL" id="KIK58415.1"/>
    </source>
</evidence>
<dbReference type="HOGENOM" id="CLU_018552_9_2_1"/>
<dbReference type="EMBL" id="KN834785">
    <property type="protein sequence ID" value="KIK58415.1"/>
    <property type="molecule type" value="Genomic_DNA"/>
</dbReference>
<comment type="cofactor">
    <cofactor evidence="1">
        <name>a divalent metal cation</name>
        <dbReference type="ChEBI" id="CHEBI:60240"/>
    </cofactor>
</comment>
<evidence type="ECO:0000259" key="3">
    <source>
        <dbReference type="Pfam" id="PF13359"/>
    </source>
</evidence>
<gene>
    <name evidence="4" type="ORF">GYMLUDRAFT_128049</name>
</gene>
<feature type="non-terminal residue" evidence="4">
    <location>
        <position position="1"/>
    </location>
</feature>
<evidence type="ECO:0000256" key="2">
    <source>
        <dbReference type="ARBA" id="ARBA00022723"/>
    </source>
</evidence>
<organism evidence="4 5">
    <name type="scientific">Collybiopsis luxurians FD-317 M1</name>
    <dbReference type="NCBI Taxonomy" id="944289"/>
    <lineage>
        <taxon>Eukaryota</taxon>
        <taxon>Fungi</taxon>
        <taxon>Dikarya</taxon>
        <taxon>Basidiomycota</taxon>
        <taxon>Agaricomycotina</taxon>
        <taxon>Agaricomycetes</taxon>
        <taxon>Agaricomycetidae</taxon>
        <taxon>Agaricales</taxon>
        <taxon>Marasmiineae</taxon>
        <taxon>Omphalotaceae</taxon>
        <taxon>Collybiopsis</taxon>
        <taxon>Collybiopsis luxurians</taxon>
    </lineage>
</organism>
<protein>
    <recommendedName>
        <fullName evidence="3">DDE Tnp4 domain-containing protein</fullName>
    </recommendedName>
</protein>
<name>A0A0D0B503_9AGAR</name>
<sequence length="100" mass="11302">VLRSGEWIWADSVYPISDWVVAPFKHPECNLPDNQIFNEAVSRLCICSEHAIGFLKGQLPSLKDLCISIVDKKSHKLATYWGVSCIIVHNFAMAGEEEER</sequence>
<evidence type="ECO:0000313" key="5">
    <source>
        <dbReference type="Proteomes" id="UP000053593"/>
    </source>
</evidence>
<proteinExistence type="predicted"/>
<dbReference type="Proteomes" id="UP000053593">
    <property type="component" value="Unassembled WGS sequence"/>
</dbReference>